<gene>
    <name evidence="1" type="ORF">Tco_0859138</name>
</gene>
<dbReference type="Gene3D" id="3.30.420.10">
    <property type="entry name" value="Ribonuclease H-like superfamily/Ribonuclease H"/>
    <property type="match status" value="1"/>
</dbReference>
<dbReference type="InterPro" id="IPR036397">
    <property type="entry name" value="RNaseH_sf"/>
</dbReference>
<reference evidence="1" key="1">
    <citation type="journal article" date="2022" name="Int. J. Mol. Sci.">
        <title>Draft Genome of Tanacetum Coccineum: Genomic Comparison of Closely Related Tanacetum-Family Plants.</title>
        <authorList>
            <person name="Yamashiro T."/>
            <person name="Shiraishi A."/>
            <person name="Nakayama K."/>
            <person name="Satake H."/>
        </authorList>
    </citation>
    <scope>NUCLEOTIDE SEQUENCE</scope>
</reference>
<comment type="caution">
    <text evidence="1">The sequence shown here is derived from an EMBL/GenBank/DDBJ whole genome shotgun (WGS) entry which is preliminary data.</text>
</comment>
<dbReference type="SUPFAM" id="SSF53098">
    <property type="entry name" value="Ribonuclease H-like"/>
    <property type="match status" value="1"/>
</dbReference>
<accession>A0ABQ5BB44</accession>
<name>A0ABQ5BB44_9ASTR</name>
<proteinExistence type="predicted"/>
<dbReference type="PANTHER" id="PTHR35046:SF9">
    <property type="entry name" value="RNA-DIRECTED DNA POLYMERASE"/>
    <property type="match status" value="1"/>
</dbReference>
<dbReference type="EMBL" id="BQNB010013120">
    <property type="protein sequence ID" value="GJT12096.1"/>
    <property type="molecule type" value="Genomic_DNA"/>
</dbReference>
<reference evidence="1" key="2">
    <citation type="submission" date="2022-01" db="EMBL/GenBank/DDBJ databases">
        <authorList>
            <person name="Yamashiro T."/>
            <person name="Shiraishi A."/>
            <person name="Satake H."/>
            <person name="Nakayama K."/>
        </authorList>
    </citation>
    <scope>NUCLEOTIDE SEQUENCE</scope>
</reference>
<evidence type="ECO:0000313" key="1">
    <source>
        <dbReference type="EMBL" id="GJT12096.1"/>
    </source>
</evidence>
<organism evidence="1 2">
    <name type="scientific">Tanacetum coccineum</name>
    <dbReference type="NCBI Taxonomy" id="301880"/>
    <lineage>
        <taxon>Eukaryota</taxon>
        <taxon>Viridiplantae</taxon>
        <taxon>Streptophyta</taxon>
        <taxon>Embryophyta</taxon>
        <taxon>Tracheophyta</taxon>
        <taxon>Spermatophyta</taxon>
        <taxon>Magnoliopsida</taxon>
        <taxon>eudicotyledons</taxon>
        <taxon>Gunneridae</taxon>
        <taxon>Pentapetalae</taxon>
        <taxon>asterids</taxon>
        <taxon>campanulids</taxon>
        <taxon>Asterales</taxon>
        <taxon>Asteraceae</taxon>
        <taxon>Asteroideae</taxon>
        <taxon>Anthemideae</taxon>
        <taxon>Anthemidinae</taxon>
        <taxon>Tanacetum</taxon>
    </lineage>
</organism>
<dbReference type="InterPro" id="IPR012337">
    <property type="entry name" value="RNaseH-like_sf"/>
</dbReference>
<sequence>MHDSPHGGHSGVHATICKADLASSPGLLQPLPIPTAIWEDISMDFVEGLPPSKAMDVAQVFLDNVVKLHGFPKTIVSDQDKIFVSLLKQHCGKVLPSPALLVSHVTSITKSPIAVLDVRTTKKHNRPFVEWLVQWSEETTAEAT</sequence>
<dbReference type="Proteomes" id="UP001151760">
    <property type="component" value="Unassembled WGS sequence"/>
</dbReference>
<dbReference type="PANTHER" id="PTHR35046">
    <property type="entry name" value="ZINC KNUCKLE (CCHC-TYPE) FAMILY PROTEIN"/>
    <property type="match status" value="1"/>
</dbReference>
<protein>
    <submittedName>
        <fullName evidence="1">Retrotransposon-related protein</fullName>
    </submittedName>
</protein>
<keyword evidence="2" id="KW-1185">Reference proteome</keyword>
<evidence type="ECO:0000313" key="2">
    <source>
        <dbReference type="Proteomes" id="UP001151760"/>
    </source>
</evidence>